<name>A0AA48KRY7_9ALTE</name>
<keyword evidence="2" id="KW-1185">Reference proteome</keyword>
<sequence length="58" mass="6066">MRFYSAKRGSQFLQSCASIAGCGGPPPGGEALAVLGARNLTRHPVTSRVIVNNHDADL</sequence>
<reference evidence="1" key="1">
    <citation type="submission" date="2023-01" db="EMBL/GenBank/DDBJ databases">
        <title>Complete genome sequence of Planctobacterium marinum strain Dej080120_11.</title>
        <authorList>
            <person name="Ueki S."/>
            <person name="Maruyama F."/>
        </authorList>
    </citation>
    <scope>NUCLEOTIDE SEQUENCE</scope>
    <source>
        <strain evidence="1">Dej080120_11</strain>
    </source>
</reference>
<dbReference type="Proteomes" id="UP001333710">
    <property type="component" value="Chromosome"/>
</dbReference>
<proteinExistence type="predicted"/>
<dbReference type="KEGG" id="pmaw:MACH26_21230"/>
<protein>
    <submittedName>
        <fullName evidence="1">Uncharacterized protein</fullName>
    </submittedName>
</protein>
<dbReference type="EMBL" id="AP027272">
    <property type="protein sequence ID" value="BDX06602.1"/>
    <property type="molecule type" value="Genomic_DNA"/>
</dbReference>
<gene>
    <name evidence="1" type="ORF">MACH26_21230</name>
</gene>
<dbReference type="PROSITE" id="PS51257">
    <property type="entry name" value="PROKAR_LIPOPROTEIN"/>
    <property type="match status" value="1"/>
</dbReference>
<dbReference type="AlphaFoldDB" id="A0AA48KRY7"/>
<evidence type="ECO:0000313" key="2">
    <source>
        <dbReference type="Proteomes" id="UP001333710"/>
    </source>
</evidence>
<evidence type="ECO:0000313" key="1">
    <source>
        <dbReference type="EMBL" id="BDX06602.1"/>
    </source>
</evidence>
<accession>A0AA48KRY7</accession>
<organism evidence="1 2">
    <name type="scientific">Planctobacterium marinum</name>
    <dbReference type="NCBI Taxonomy" id="1631968"/>
    <lineage>
        <taxon>Bacteria</taxon>
        <taxon>Pseudomonadati</taxon>
        <taxon>Pseudomonadota</taxon>
        <taxon>Gammaproteobacteria</taxon>
        <taxon>Alteromonadales</taxon>
        <taxon>Alteromonadaceae</taxon>
        <taxon>Planctobacterium</taxon>
    </lineage>
</organism>